<dbReference type="PANTHER" id="PTHR42723">
    <property type="entry name" value="CHLOROPHYLL SYNTHASE"/>
    <property type="match status" value="1"/>
</dbReference>
<evidence type="ECO:0000313" key="8">
    <source>
        <dbReference type="Proteomes" id="UP000664521"/>
    </source>
</evidence>
<dbReference type="InterPro" id="IPR044878">
    <property type="entry name" value="UbiA_sf"/>
</dbReference>
<proteinExistence type="predicted"/>
<organism evidence="7 8">
    <name type="scientific">Heterodermia speciosa</name>
    <dbReference type="NCBI Taxonomy" id="116794"/>
    <lineage>
        <taxon>Eukaryota</taxon>
        <taxon>Fungi</taxon>
        <taxon>Dikarya</taxon>
        <taxon>Ascomycota</taxon>
        <taxon>Pezizomycotina</taxon>
        <taxon>Lecanoromycetes</taxon>
        <taxon>OSLEUM clade</taxon>
        <taxon>Lecanoromycetidae</taxon>
        <taxon>Caliciales</taxon>
        <taxon>Physciaceae</taxon>
        <taxon>Heterodermia</taxon>
    </lineage>
</organism>
<keyword evidence="4 6" id="KW-0472">Membrane</keyword>
<feature type="transmembrane region" description="Helical" evidence="6">
    <location>
        <begin position="71"/>
        <end position="93"/>
    </location>
</feature>
<reference evidence="7" key="1">
    <citation type="submission" date="2021-03" db="EMBL/GenBank/DDBJ databases">
        <authorList>
            <person name="Tagirdzhanova G."/>
        </authorList>
    </citation>
    <scope>NUCLEOTIDE SEQUENCE</scope>
</reference>
<keyword evidence="2 6" id="KW-0812">Transmembrane</keyword>
<evidence type="ECO:0000256" key="6">
    <source>
        <dbReference type="SAM" id="Phobius"/>
    </source>
</evidence>
<keyword evidence="8" id="KW-1185">Reference proteome</keyword>
<accession>A0A8H3GCY6</accession>
<evidence type="ECO:0000256" key="1">
    <source>
        <dbReference type="ARBA" id="ARBA00004141"/>
    </source>
</evidence>
<gene>
    <name evidence="7" type="ORF">HETSPECPRED_000704</name>
</gene>
<dbReference type="AlphaFoldDB" id="A0A8H3GCY6"/>
<feature type="transmembrane region" description="Helical" evidence="6">
    <location>
        <begin position="127"/>
        <end position="158"/>
    </location>
</feature>
<dbReference type="CDD" id="cd13965">
    <property type="entry name" value="PT_UbiA_3"/>
    <property type="match status" value="1"/>
</dbReference>
<dbReference type="InterPro" id="IPR050475">
    <property type="entry name" value="Prenyltransferase_related"/>
</dbReference>
<keyword evidence="3 6" id="KW-1133">Transmembrane helix</keyword>
<dbReference type="GO" id="GO:0016020">
    <property type="term" value="C:membrane"/>
    <property type="evidence" value="ECO:0007669"/>
    <property type="project" value="UniProtKB-SubCell"/>
</dbReference>
<dbReference type="PANTHER" id="PTHR42723:SF1">
    <property type="entry name" value="CHLOROPHYLL SYNTHASE, CHLOROPLASTIC"/>
    <property type="match status" value="1"/>
</dbReference>
<dbReference type="GO" id="GO:0016765">
    <property type="term" value="F:transferase activity, transferring alkyl or aryl (other than methyl) groups"/>
    <property type="evidence" value="ECO:0007669"/>
    <property type="project" value="InterPro"/>
</dbReference>
<dbReference type="OrthoDB" id="434972at2759"/>
<dbReference type="Gene3D" id="1.10.357.140">
    <property type="entry name" value="UbiA prenyltransferase"/>
    <property type="match status" value="1"/>
</dbReference>
<evidence type="ECO:0000256" key="4">
    <source>
        <dbReference type="ARBA" id="ARBA00023136"/>
    </source>
</evidence>
<dbReference type="Pfam" id="PF01040">
    <property type="entry name" value="UbiA"/>
    <property type="match status" value="1"/>
</dbReference>
<dbReference type="Proteomes" id="UP000664521">
    <property type="component" value="Unassembled WGS sequence"/>
</dbReference>
<sequence length="316" mass="35356">MLDAKLHQPSESPIRKPDTGHSPPASPYREAYSLYLFTRSDFKTIVIPQTLFGICTALSASSFHLPPKPSLLILARTPFVLIWTWINLLPFAIDNQRQKLSIEEDALNKPWRPLPSGRMTSRRAWQWVLGLYPVTVLVSVWLGGLRQCGLLIALGIWYNDFGGADKNPVIRNFINACGFLCYTSGAMEVAYSDPPPLAFSPRLLRWLALIGGVVISSVHSQDLYDQAGDSIRGRRTMPLVMGEWPSRISIAGAVATWTAFGRWFWQVQGLGCVPVVMLGVVVAIRTVSSRGVEEDKRTFKLWNAWLVALYFLPLVK</sequence>
<feature type="region of interest" description="Disordered" evidence="5">
    <location>
        <begin position="1"/>
        <end position="26"/>
    </location>
</feature>
<name>A0A8H3GCY6_9LECA</name>
<evidence type="ECO:0000313" key="7">
    <source>
        <dbReference type="EMBL" id="CAF9937911.1"/>
    </source>
</evidence>
<comment type="caution">
    <text evidence="7">The sequence shown here is derived from an EMBL/GenBank/DDBJ whole genome shotgun (WGS) entry which is preliminary data.</text>
</comment>
<comment type="subcellular location">
    <subcellularLocation>
        <location evidence="1">Membrane</location>
        <topology evidence="1">Multi-pass membrane protein</topology>
    </subcellularLocation>
</comment>
<evidence type="ECO:0000256" key="5">
    <source>
        <dbReference type="SAM" id="MobiDB-lite"/>
    </source>
</evidence>
<dbReference type="EMBL" id="CAJPDS010000106">
    <property type="protein sequence ID" value="CAF9937911.1"/>
    <property type="molecule type" value="Genomic_DNA"/>
</dbReference>
<evidence type="ECO:0000256" key="2">
    <source>
        <dbReference type="ARBA" id="ARBA00022692"/>
    </source>
</evidence>
<protein>
    <submittedName>
        <fullName evidence="7">Uncharacterized protein</fullName>
    </submittedName>
</protein>
<feature type="compositionally biased region" description="Basic and acidic residues" evidence="5">
    <location>
        <begin position="1"/>
        <end position="19"/>
    </location>
</feature>
<dbReference type="InterPro" id="IPR000537">
    <property type="entry name" value="UbiA_prenyltransferase"/>
</dbReference>
<evidence type="ECO:0000256" key="3">
    <source>
        <dbReference type="ARBA" id="ARBA00022989"/>
    </source>
</evidence>